<proteinExistence type="predicted"/>
<feature type="region of interest" description="Disordered" evidence="1">
    <location>
        <begin position="1"/>
        <end position="21"/>
    </location>
</feature>
<comment type="caution">
    <text evidence="2">The sequence shown here is derived from an EMBL/GenBank/DDBJ whole genome shotgun (WGS) entry which is preliminary data.</text>
</comment>
<organism evidence="2">
    <name type="scientific">Tanacetum cinerariifolium</name>
    <name type="common">Dalmatian daisy</name>
    <name type="synonym">Chrysanthemum cinerariifolium</name>
    <dbReference type="NCBI Taxonomy" id="118510"/>
    <lineage>
        <taxon>Eukaryota</taxon>
        <taxon>Viridiplantae</taxon>
        <taxon>Streptophyta</taxon>
        <taxon>Embryophyta</taxon>
        <taxon>Tracheophyta</taxon>
        <taxon>Spermatophyta</taxon>
        <taxon>Magnoliopsida</taxon>
        <taxon>eudicotyledons</taxon>
        <taxon>Gunneridae</taxon>
        <taxon>Pentapetalae</taxon>
        <taxon>asterids</taxon>
        <taxon>campanulids</taxon>
        <taxon>Asterales</taxon>
        <taxon>Asteraceae</taxon>
        <taxon>Asteroideae</taxon>
        <taxon>Anthemideae</taxon>
        <taxon>Anthemidinae</taxon>
        <taxon>Tanacetum</taxon>
    </lineage>
</organism>
<feature type="compositionally biased region" description="Polar residues" evidence="1">
    <location>
        <begin position="1"/>
        <end position="15"/>
    </location>
</feature>
<dbReference type="AlphaFoldDB" id="A0A699S4G4"/>
<evidence type="ECO:0000313" key="2">
    <source>
        <dbReference type="EMBL" id="GFC92312.1"/>
    </source>
</evidence>
<gene>
    <name evidence="2" type="ORF">Tci_864282</name>
</gene>
<protein>
    <submittedName>
        <fullName evidence="2">Uncharacterized protein</fullName>
    </submittedName>
</protein>
<evidence type="ECO:0000256" key="1">
    <source>
        <dbReference type="SAM" id="MobiDB-lite"/>
    </source>
</evidence>
<feature type="region of interest" description="Disordered" evidence="1">
    <location>
        <begin position="76"/>
        <end position="187"/>
    </location>
</feature>
<sequence>KSGISQGHQRASCGNSVKRKEKVDVARGKGIDIQESRVSCGNSVKRKEKVDVARGKGIDLLSEVALTKEAQMKEVRKKSLRDFHKSHPSGSGLVAKKPPSVEKITPPVTSERTGDKTGVFDVIKDESTESESETWGNDDDDSNDEEGNCESDQQDDDDDEVKHDDDDEVKDDDEDNDNDDDKSEGDE</sequence>
<dbReference type="EMBL" id="BKCJ011136899">
    <property type="protein sequence ID" value="GFC92312.1"/>
    <property type="molecule type" value="Genomic_DNA"/>
</dbReference>
<accession>A0A699S4G4</accession>
<feature type="non-terminal residue" evidence="2">
    <location>
        <position position="187"/>
    </location>
</feature>
<feature type="non-terminal residue" evidence="2">
    <location>
        <position position="1"/>
    </location>
</feature>
<name>A0A699S4G4_TANCI</name>
<feature type="compositionally biased region" description="Acidic residues" evidence="1">
    <location>
        <begin position="128"/>
        <end position="187"/>
    </location>
</feature>
<reference evidence="2" key="1">
    <citation type="journal article" date="2019" name="Sci. Rep.">
        <title>Draft genome of Tanacetum cinerariifolium, the natural source of mosquito coil.</title>
        <authorList>
            <person name="Yamashiro T."/>
            <person name="Shiraishi A."/>
            <person name="Satake H."/>
            <person name="Nakayama K."/>
        </authorList>
    </citation>
    <scope>NUCLEOTIDE SEQUENCE</scope>
</reference>